<evidence type="ECO:0000313" key="7">
    <source>
        <dbReference type="EMBL" id="RKP11726.1"/>
    </source>
</evidence>
<feature type="binding site" evidence="4">
    <location>
        <position position="49"/>
    </location>
    <ligand>
        <name>Zn(2+)</name>
        <dbReference type="ChEBI" id="CHEBI:29105"/>
        <label>1</label>
    </ligand>
</feature>
<proteinExistence type="predicted"/>
<feature type="active site" description="Proton donor" evidence="3">
    <location>
        <position position="45"/>
    </location>
</feature>
<feature type="region of interest" description="Disordered" evidence="5">
    <location>
        <begin position="223"/>
        <end position="243"/>
    </location>
</feature>
<dbReference type="Proteomes" id="UP000267251">
    <property type="component" value="Unassembled WGS sequence"/>
</dbReference>
<evidence type="ECO:0000256" key="5">
    <source>
        <dbReference type="SAM" id="MobiDB-lite"/>
    </source>
</evidence>
<evidence type="ECO:0000256" key="4">
    <source>
        <dbReference type="PIRSR" id="PIRSR623088-3"/>
    </source>
</evidence>
<protein>
    <recommendedName>
        <fullName evidence="6">PDEase domain-containing protein</fullName>
    </recommendedName>
</protein>
<feature type="binding site" evidence="4">
    <location>
        <position position="86"/>
    </location>
    <ligand>
        <name>Zn(2+)</name>
        <dbReference type="ChEBI" id="CHEBI:29105"/>
        <label>2</label>
    </ligand>
</feature>
<evidence type="ECO:0000313" key="8">
    <source>
        <dbReference type="Proteomes" id="UP000267251"/>
    </source>
</evidence>
<reference evidence="8" key="1">
    <citation type="journal article" date="2018" name="Nat. Microbiol.">
        <title>Leveraging single-cell genomics to expand the fungal tree of life.</title>
        <authorList>
            <person name="Ahrendt S.R."/>
            <person name="Quandt C.A."/>
            <person name="Ciobanu D."/>
            <person name="Clum A."/>
            <person name="Salamov A."/>
            <person name="Andreopoulos B."/>
            <person name="Cheng J.F."/>
            <person name="Woyke T."/>
            <person name="Pelin A."/>
            <person name="Henrissat B."/>
            <person name="Reynolds N.K."/>
            <person name="Benny G.L."/>
            <person name="Smith M.E."/>
            <person name="James T.Y."/>
            <person name="Grigoriev I.V."/>
        </authorList>
    </citation>
    <scope>NUCLEOTIDE SEQUENCE [LARGE SCALE GENOMIC DNA]</scope>
</reference>
<dbReference type="InterPro" id="IPR003607">
    <property type="entry name" value="HD/PDEase_dom"/>
</dbReference>
<dbReference type="GO" id="GO:0004114">
    <property type="term" value="F:3',5'-cyclic-nucleotide phosphodiesterase activity"/>
    <property type="evidence" value="ECO:0007669"/>
    <property type="project" value="InterPro"/>
</dbReference>
<dbReference type="CDD" id="cd00077">
    <property type="entry name" value="HDc"/>
    <property type="match status" value="1"/>
</dbReference>
<dbReference type="SUPFAM" id="SSF109604">
    <property type="entry name" value="HD-domain/PDEase-like"/>
    <property type="match status" value="1"/>
</dbReference>
<organism evidence="7 8">
    <name type="scientific">Piptocephalis cylindrospora</name>
    <dbReference type="NCBI Taxonomy" id="1907219"/>
    <lineage>
        <taxon>Eukaryota</taxon>
        <taxon>Fungi</taxon>
        <taxon>Fungi incertae sedis</taxon>
        <taxon>Zoopagomycota</taxon>
        <taxon>Zoopagomycotina</taxon>
        <taxon>Zoopagomycetes</taxon>
        <taxon>Zoopagales</taxon>
        <taxon>Piptocephalidaceae</taxon>
        <taxon>Piptocephalis</taxon>
    </lineage>
</organism>
<feature type="binding site" evidence="4">
    <location>
        <position position="86"/>
    </location>
    <ligand>
        <name>Zn(2+)</name>
        <dbReference type="ChEBI" id="CHEBI:29105"/>
        <label>1</label>
    </ligand>
</feature>
<feature type="domain" description="PDEase" evidence="6">
    <location>
        <begin position="1"/>
        <end position="291"/>
    </location>
</feature>
<dbReference type="EMBL" id="KZ988692">
    <property type="protein sequence ID" value="RKP11726.1"/>
    <property type="molecule type" value="Genomic_DNA"/>
</dbReference>
<dbReference type="AlphaFoldDB" id="A0A4P9XZ36"/>
<dbReference type="InterPro" id="IPR036971">
    <property type="entry name" value="PDEase_catalytic_dom_sf"/>
</dbReference>
<evidence type="ECO:0000256" key="1">
    <source>
        <dbReference type="ARBA" id="ARBA00022723"/>
    </source>
</evidence>
<feature type="binding site" evidence="4">
    <location>
        <position position="195"/>
    </location>
    <ligand>
        <name>Zn(2+)</name>
        <dbReference type="ChEBI" id="CHEBI:29105"/>
        <label>1</label>
    </ligand>
</feature>
<gene>
    <name evidence="7" type="ORF">BJ684DRAFT_6724</name>
</gene>
<keyword evidence="1 4" id="KW-0479">Metal-binding</keyword>
<feature type="non-terminal residue" evidence="7">
    <location>
        <position position="291"/>
    </location>
</feature>
<dbReference type="Pfam" id="PF00233">
    <property type="entry name" value="PDEase_I"/>
    <property type="match status" value="1"/>
</dbReference>
<dbReference type="PROSITE" id="PS00126">
    <property type="entry name" value="PDEASE_I_1"/>
    <property type="match status" value="1"/>
</dbReference>
<feature type="non-terminal residue" evidence="7">
    <location>
        <position position="1"/>
    </location>
</feature>
<keyword evidence="8" id="KW-1185">Reference proteome</keyword>
<feature type="binding site" evidence="4">
    <location>
        <position position="85"/>
    </location>
    <ligand>
        <name>Zn(2+)</name>
        <dbReference type="ChEBI" id="CHEBI:29105"/>
        <label>1</label>
    </ligand>
</feature>
<dbReference type="InterPro" id="IPR023088">
    <property type="entry name" value="PDEase"/>
</dbReference>
<keyword evidence="2" id="KW-0378">Hydrolase</keyword>
<dbReference type="GO" id="GO:0046872">
    <property type="term" value="F:metal ion binding"/>
    <property type="evidence" value="ECO:0007669"/>
    <property type="project" value="UniProtKB-KW"/>
</dbReference>
<evidence type="ECO:0000256" key="2">
    <source>
        <dbReference type="ARBA" id="ARBA00022801"/>
    </source>
</evidence>
<accession>A0A4P9XZ36</accession>
<name>A0A4P9XZ36_9FUNG</name>
<dbReference type="InterPro" id="IPR002073">
    <property type="entry name" value="PDEase_catalytic_dom"/>
</dbReference>
<dbReference type="Gene3D" id="1.10.1300.10">
    <property type="entry name" value="3'5'-cyclic nucleotide phosphodiesterase, catalytic domain"/>
    <property type="match status" value="1"/>
</dbReference>
<dbReference type="PRINTS" id="PR00387">
    <property type="entry name" value="PDIESTERASE1"/>
</dbReference>
<evidence type="ECO:0000256" key="3">
    <source>
        <dbReference type="PIRSR" id="PIRSR623088-1"/>
    </source>
</evidence>
<dbReference type="PANTHER" id="PTHR11347">
    <property type="entry name" value="CYCLIC NUCLEOTIDE PHOSPHODIESTERASE"/>
    <property type="match status" value="1"/>
</dbReference>
<dbReference type="InterPro" id="IPR023174">
    <property type="entry name" value="PDEase_CS"/>
</dbReference>
<dbReference type="GO" id="GO:0007165">
    <property type="term" value="P:signal transduction"/>
    <property type="evidence" value="ECO:0007669"/>
    <property type="project" value="InterPro"/>
</dbReference>
<dbReference type="OrthoDB" id="546632at2759"/>
<dbReference type="SMART" id="SM00471">
    <property type="entry name" value="HDc"/>
    <property type="match status" value="1"/>
</dbReference>
<dbReference type="PROSITE" id="PS51845">
    <property type="entry name" value="PDEASE_I_2"/>
    <property type="match status" value="1"/>
</dbReference>
<evidence type="ECO:0000259" key="6">
    <source>
        <dbReference type="PROSITE" id="PS51845"/>
    </source>
</evidence>
<sequence length="291" mass="32933">RSEQYSLLVDLSRDLGVQRTLQVDDSTLLGFYEACASGYPDNPYHNFVHALDVTVILHRLLRELGAGVYLTPLDVAVTVLAAVCHDVGHPGVNNLYHVHARTELAVRYKNESILENHSYQDSIKDEEEEKAQKRERDELIDSFKKAFFEIILATDMRHHFSLLDEVHGMVESFTLGPMGAAFRRRLCAILLHAADVSNPVRSWSECKEWSDAITTEFRWQGERERQEGLPVSPGMDGDSTTPGAQARSAIEFNEVVIRPYFTALAEFLPKAHIFLDDLNSNLRHWRAIAAS</sequence>